<dbReference type="EMBL" id="VTPC01005229">
    <property type="protein sequence ID" value="KAF2896260.1"/>
    <property type="molecule type" value="Genomic_DNA"/>
</dbReference>
<evidence type="ECO:0000313" key="9">
    <source>
        <dbReference type="EMBL" id="KAF2896260.1"/>
    </source>
</evidence>
<dbReference type="Pfam" id="PF03022">
    <property type="entry name" value="MRJP"/>
    <property type="match status" value="2"/>
</dbReference>
<dbReference type="PRINTS" id="PR01366">
    <property type="entry name" value="ROYALJELLY"/>
</dbReference>
<comment type="caution">
    <text evidence="9">The sequence shown here is derived from an EMBL/GenBank/DDBJ whole genome shotgun (WGS) entry which is preliminary data.</text>
</comment>
<evidence type="ECO:0000313" key="10">
    <source>
        <dbReference type="Proteomes" id="UP000801492"/>
    </source>
</evidence>
<name>A0A8K0D864_IGNLU</name>
<proteinExistence type="inferred from homology"/>
<protein>
    <recommendedName>
        <fullName evidence="4">Protein yellow</fullName>
    </recommendedName>
</protein>
<evidence type="ECO:0000256" key="8">
    <source>
        <dbReference type="SAM" id="SignalP"/>
    </source>
</evidence>
<keyword evidence="5" id="KW-0964">Secreted</keyword>
<dbReference type="Gene3D" id="2.120.10.30">
    <property type="entry name" value="TolB, C-terminal domain"/>
    <property type="match status" value="1"/>
</dbReference>
<dbReference type="PANTHER" id="PTHR10009:SF14">
    <property type="entry name" value="PROTEIN YELLOW"/>
    <property type="match status" value="1"/>
</dbReference>
<keyword evidence="7" id="KW-0325">Glycoprotein</keyword>
<sequence length="391" mass="45508">MSNFFSYFLLTTTLTISLEKGSALQRLRVYYQWDILDYTYSTLEERVDAIYAKKFVPENNLPFGIEVWKDKIFITVPRWREGVPATLNYVTINDFMQERYKSPALTPYPSWKANEAGNCREGLTTVHRIRKDRCNRLWVLDTGTFGLGNNTRHLCPYTLNVIDLNTDEIVHIGKNCEDVFAYMSDELGYGLIAYSWEKDTSWRFSHPFFSPDPIGGDFTIDGFNFQWNTEGISSMVLSLPQKDGYRFLFFSPLASYREFAVSTKILRNETNVNNSYHDFIALNDRGKNSHITAKVMDDRGVEFFTLVDINAVGCWYSRLTYSPNFLEVVHRDDKNMIYPSDIAIDNNRNLWVISDQLTNYLYKSLEFTHVNFRIFTAAIDDLVRESLCGIY</sequence>
<evidence type="ECO:0000256" key="1">
    <source>
        <dbReference type="ARBA" id="ARBA00002855"/>
    </source>
</evidence>
<evidence type="ECO:0000256" key="2">
    <source>
        <dbReference type="ARBA" id="ARBA00004613"/>
    </source>
</evidence>
<evidence type="ECO:0000256" key="7">
    <source>
        <dbReference type="ARBA" id="ARBA00023180"/>
    </source>
</evidence>
<evidence type="ECO:0000256" key="5">
    <source>
        <dbReference type="ARBA" id="ARBA00022525"/>
    </source>
</evidence>
<accession>A0A8K0D864</accession>
<comment type="subcellular location">
    <subcellularLocation>
        <location evidence="2">Secreted</location>
    </subcellularLocation>
</comment>
<dbReference type="GO" id="GO:0005576">
    <property type="term" value="C:extracellular region"/>
    <property type="evidence" value="ECO:0007669"/>
    <property type="project" value="UniProtKB-SubCell"/>
</dbReference>
<evidence type="ECO:0000256" key="6">
    <source>
        <dbReference type="ARBA" id="ARBA00022729"/>
    </source>
</evidence>
<comment type="function">
    <text evidence="1">Controls the pigmentation pattern of the adult cuticle and larval mouth parts.</text>
</comment>
<organism evidence="9 10">
    <name type="scientific">Ignelater luminosus</name>
    <name type="common">Cucubano</name>
    <name type="synonym">Pyrophorus luminosus</name>
    <dbReference type="NCBI Taxonomy" id="2038154"/>
    <lineage>
        <taxon>Eukaryota</taxon>
        <taxon>Metazoa</taxon>
        <taxon>Ecdysozoa</taxon>
        <taxon>Arthropoda</taxon>
        <taxon>Hexapoda</taxon>
        <taxon>Insecta</taxon>
        <taxon>Pterygota</taxon>
        <taxon>Neoptera</taxon>
        <taxon>Endopterygota</taxon>
        <taxon>Coleoptera</taxon>
        <taxon>Polyphaga</taxon>
        <taxon>Elateriformia</taxon>
        <taxon>Elateroidea</taxon>
        <taxon>Elateridae</taxon>
        <taxon>Agrypninae</taxon>
        <taxon>Pyrophorini</taxon>
        <taxon>Ignelater</taxon>
    </lineage>
</organism>
<reference evidence="9" key="1">
    <citation type="submission" date="2019-08" db="EMBL/GenBank/DDBJ databases">
        <title>The genome of the North American firefly Photinus pyralis.</title>
        <authorList>
            <consortium name="Photinus pyralis genome working group"/>
            <person name="Fallon T.R."/>
            <person name="Sander Lower S.E."/>
            <person name="Weng J.-K."/>
        </authorList>
    </citation>
    <scope>NUCLEOTIDE SEQUENCE</scope>
    <source>
        <strain evidence="9">TRF0915ILg1</strain>
        <tissue evidence="9">Whole body</tissue>
    </source>
</reference>
<evidence type="ECO:0000256" key="4">
    <source>
        <dbReference type="ARBA" id="ARBA00014360"/>
    </source>
</evidence>
<feature type="signal peptide" evidence="8">
    <location>
        <begin position="1"/>
        <end position="23"/>
    </location>
</feature>
<dbReference type="AlphaFoldDB" id="A0A8K0D864"/>
<dbReference type="Proteomes" id="UP000801492">
    <property type="component" value="Unassembled WGS sequence"/>
</dbReference>
<feature type="chain" id="PRO_5035479626" description="Protein yellow" evidence="8">
    <location>
        <begin position="24"/>
        <end position="391"/>
    </location>
</feature>
<dbReference type="InterPro" id="IPR017996">
    <property type="entry name" value="MRJP/yellow-related"/>
</dbReference>
<evidence type="ECO:0000256" key="3">
    <source>
        <dbReference type="ARBA" id="ARBA00009127"/>
    </source>
</evidence>
<comment type="similarity">
    <text evidence="3">Belongs to the major royal jelly protein family.</text>
</comment>
<dbReference type="InterPro" id="IPR011042">
    <property type="entry name" value="6-blade_b-propeller_TolB-like"/>
</dbReference>
<keyword evidence="6 8" id="KW-0732">Signal</keyword>
<dbReference type="PANTHER" id="PTHR10009">
    <property type="entry name" value="PROTEIN YELLOW-RELATED"/>
    <property type="match status" value="1"/>
</dbReference>
<gene>
    <name evidence="9" type="ORF">ILUMI_09915</name>
</gene>
<dbReference type="OrthoDB" id="7776143at2759"/>
<keyword evidence="10" id="KW-1185">Reference proteome</keyword>